<dbReference type="PANTHER" id="PTHR14030:SF2">
    <property type="entry name" value="OS11G0128700 PROTEIN"/>
    <property type="match status" value="1"/>
</dbReference>
<dbReference type="InterPro" id="IPR013212">
    <property type="entry name" value="Mad3/Bub1_I"/>
</dbReference>
<reference evidence="4" key="1">
    <citation type="journal article" date="2014" name="Science">
        <title>Ancient hybridizations among the ancestral genomes of bread wheat.</title>
        <authorList>
            <consortium name="International Wheat Genome Sequencing Consortium,"/>
            <person name="Marcussen T."/>
            <person name="Sandve S.R."/>
            <person name="Heier L."/>
            <person name="Spannagl M."/>
            <person name="Pfeifer M."/>
            <person name="Jakobsen K.S."/>
            <person name="Wulff B.B."/>
            <person name="Steuernagel B."/>
            <person name="Mayer K.F."/>
            <person name="Olsen O.A."/>
        </authorList>
    </citation>
    <scope>NUCLEOTIDE SEQUENCE [LARGE SCALE GENOMIC DNA]</scope>
    <source>
        <strain evidence="4">cv. AL8/78</strain>
    </source>
</reference>
<reference evidence="3" key="5">
    <citation type="journal article" date="2021" name="G3 (Bethesda)">
        <title>Aegilops tauschii genome assembly Aet v5.0 features greater sequence contiguity and improved annotation.</title>
        <authorList>
            <person name="Wang L."/>
            <person name="Zhu T."/>
            <person name="Rodriguez J.C."/>
            <person name="Deal K.R."/>
            <person name="Dubcovsky J."/>
            <person name="McGuire P.E."/>
            <person name="Lux T."/>
            <person name="Spannagl M."/>
            <person name="Mayer K.F.X."/>
            <person name="Baldrich P."/>
            <person name="Meyers B.C."/>
            <person name="Huo N."/>
            <person name="Gu Y.Q."/>
            <person name="Zhou H."/>
            <person name="Devos K.M."/>
            <person name="Bennetzen J.L."/>
            <person name="Unver T."/>
            <person name="Budak H."/>
            <person name="Gulick P.J."/>
            <person name="Galiba G."/>
            <person name="Kalapos B."/>
            <person name="Nelson D.R."/>
            <person name="Li P."/>
            <person name="You F.M."/>
            <person name="Luo M.C."/>
            <person name="Dvorak J."/>
        </authorList>
    </citation>
    <scope>NUCLEOTIDE SEQUENCE [LARGE SCALE GENOMIC DNA]</scope>
    <source>
        <strain evidence="3">cv. AL8/78</strain>
    </source>
</reference>
<name>A0A453KC67_AEGTS</name>
<feature type="domain" description="BUB1 N-terminal" evidence="2">
    <location>
        <begin position="17"/>
        <end position="179"/>
    </location>
</feature>
<organism evidence="3 4">
    <name type="scientific">Aegilops tauschii subsp. strangulata</name>
    <name type="common">Goatgrass</name>
    <dbReference type="NCBI Taxonomy" id="200361"/>
    <lineage>
        <taxon>Eukaryota</taxon>
        <taxon>Viridiplantae</taxon>
        <taxon>Streptophyta</taxon>
        <taxon>Embryophyta</taxon>
        <taxon>Tracheophyta</taxon>
        <taxon>Spermatophyta</taxon>
        <taxon>Magnoliopsida</taxon>
        <taxon>Liliopsida</taxon>
        <taxon>Poales</taxon>
        <taxon>Poaceae</taxon>
        <taxon>BOP clade</taxon>
        <taxon>Pooideae</taxon>
        <taxon>Triticodae</taxon>
        <taxon>Triticeae</taxon>
        <taxon>Triticinae</taxon>
        <taxon>Aegilops</taxon>
    </lineage>
</organism>
<dbReference type="AlphaFoldDB" id="A0A453KC67"/>
<reference evidence="3" key="3">
    <citation type="journal article" date="2017" name="Nature">
        <title>Genome sequence of the progenitor of the wheat D genome Aegilops tauschii.</title>
        <authorList>
            <person name="Luo M.C."/>
            <person name="Gu Y.Q."/>
            <person name="Puiu D."/>
            <person name="Wang H."/>
            <person name="Twardziok S.O."/>
            <person name="Deal K.R."/>
            <person name="Huo N."/>
            <person name="Zhu T."/>
            <person name="Wang L."/>
            <person name="Wang Y."/>
            <person name="McGuire P.E."/>
            <person name="Liu S."/>
            <person name="Long H."/>
            <person name="Ramasamy R.K."/>
            <person name="Rodriguez J.C."/>
            <person name="Van S.L."/>
            <person name="Yuan L."/>
            <person name="Wang Z."/>
            <person name="Xia Z."/>
            <person name="Xiao L."/>
            <person name="Anderson O.D."/>
            <person name="Ouyang S."/>
            <person name="Liang Y."/>
            <person name="Zimin A.V."/>
            <person name="Pertea G."/>
            <person name="Qi P."/>
            <person name="Bennetzen J.L."/>
            <person name="Dai X."/>
            <person name="Dawson M.W."/>
            <person name="Muller H.G."/>
            <person name="Kugler K."/>
            <person name="Rivarola-Duarte L."/>
            <person name="Spannagl M."/>
            <person name="Mayer K.F.X."/>
            <person name="Lu F.H."/>
            <person name="Bevan M.W."/>
            <person name="Leroy P."/>
            <person name="Li P."/>
            <person name="You F.M."/>
            <person name="Sun Q."/>
            <person name="Liu Z."/>
            <person name="Lyons E."/>
            <person name="Wicker T."/>
            <person name="Salzberg S.L."/>
            <person name="Devos K.M."/>
            <person name="Dvorak J."/>
        </authorList>
    </citation>
    <scope>NUCLEOTIDE SEQUENCE [LARGE SCALE GENOMIC DNA]</scope>
    <source>
        <strain evidence="3">cv. AL8/78</strain>
    </source>
</reference>
<sequence>QHGHIDKEKEKELLSSVVGDIRCYSGSDPLRPWLRGIRRLEGSLPPATLREKLPRFLQKCAEEFQDEPRYRDDPRYLRVWIQMMDYVKDAKPLLKKLERNRIGLKRAAFYMAYAIYYEKRRRFQEAEQMYRVGIQNLAEPIEELHKSHDQFIYRMELYRKRKDKEGMPSRVKPLPRCANQVDGQSRNYTELKSNPVQKLGSSSNSSLCRYPPLGHAKVGSALVGKSETEDACHHGLVEPTINLKEAMDDINSMFLEPVEPETMLKKRSKRDQPKFNQQAGALHIFVDEEQLNSSDSNILHGKNTKSVHPKFSQQTSAFEIFVDEDCPNGTNQNVGQNRKSNKENSQQTSGFEIFVDENEPKGNDQNVMCHKNTRCPRALRDSARQQGTGDFQKPFVGGFAILADDEDEQCANNDDGVRINSRSMHPHNKLTMLHAEQADKETRHDEGENPLNFGLREDTIIHRFVGSAVVDEPKVENACHHGLVDPTINLKEAMSDINNMFGKPLNFQDGKKPNRKTNAVSERKAAPVSGFCILADDDISKDPAAKDKSSNSCTFGSESGLFEPTITTRDVMSEINDMFGMSLDF</sequence>
<dbReference type="Gene3D" id="1.25.40.430">
    <property type="match status" value="1"/>
</dbReference>
<dbReference type="GO" id="GO:0007094">
    <property type="term" value="P:mitotic spindle assembly checkpoint signaling"/>
    <property type="evidence" value="ECO:0007669"/>
    <property type="project" value="InterPro"/>
</dbReference>
<dbReference type="PROSITE" id="PS51489">
    <property type="entry name" value="BUB1_N"/>
    <property type="match status" value="1"/>
</dbReference>
<dbReference type="GO" id="GO:0051754">
    <property type="term" value="P:meiotic sister chromatid cohesion, centromeric"/>
    <property type="evidence" value="ECO:0007669"/>
    <property type="project" value="TreeGrafter"/>
</dbReference>
<proteinExistence type="predicted"/>
<feature type="region of interest" description="Disordered" evidence="1">
    <location>
        <begin position="324"/>
        <end position="347"/>
    </location>
</feature>
<protein>
    <recommendedName>
        <fullName evidence="2">BUB1 N-terminal domain-containing protein</fullName>
    </recommendedName>
</protein>
<dbReference type="SMART" id="SM00777">
    <property type="entry name" value="Mad3_BUB1_I"/>
    <property type="match status" value="1"/>
</dbReference>
<reference evidence="3" key="4">
    <citation type="submission" date="2019-03" db="UniProtKB">
        <authorList>
            <consortium name="EnsemblPlants"/>
        </authorList>
    </citation>
    <scope>IDENTIFICATION</scope>
</reference>
<accession>A0A453KC67</accession>
<keyword evidence="4" id="KW-1185">Reference proteome</keyword>
<feature type="compositionally biased region" description="Polar residues" evidence="1">
    <location>
        <begin position="328"/>
        <end position="347"/>
    </location>
</feature>
<dbReference type="Proteomes" id="UP000015105">
    <property type="component" value="Chromosome 5D"/>
</dbReference>
<evidence type="ECO:0000256" key="1">
    <source>
        <dbReference type="SAM" id="MobiDB-lite"/>
    </source>
</evidence>
<dbReference type="PANTHER" id="PTHR14030">
    <property type="entry name" value="MITOTIC CHECKPOINT SERINE/THREONINE-PROTEIN KINASE BUB1"/>
    <property type="match status" value="1"/>
</dbReference>
<dbReference type="EnsemblPlants" id="AET5Gv20371100.7">
    <property type="protein sequence ID" value="AET5Gv20371100.7"/>
    <property type="gene ID" value="AET5Gv20371100"/>
</dbReference>
<dbReference type="InterPro" id="IPR015661">
    <property type="entry name" value="Bub1/Mad3"/>
</dbReference>
<reference evidence="4" key="2">
    <citation type="journal article" date="2017" name="Nat. Plants">
        <title>The Aegilops tauschii genome reveals multiple impacts of transposons.</title>
        <authorList>
            <person name="Zhao G."/>
            <person name="Zou C."/>
            <person name="Li K."/>
            <person name="Wang K."/>
            <person name="Li T."/>
            <person name="Gao L."/>
            <person name="Zhang X."/>
            <person name="Wang H."/>
            <person name="Yang Z."/>
            <person name="Liu X."/>
            <person name="Jiang W."/>
            <person name="Mao L."/>
            <person name="Kong X."/>
            <person name="Jiao Y."/>
            <person name="Jia J."/>
        </authorList>
    </citation>
    <scope>NUCLEOTIDE SEQUENCE [LARGE SCALE GENOMIC DNA]</scope>
    <source>
        <strain evidence="4">cv. AL8/78</strain>
    </source>
</reference>
<evidence type="ECO:0000313" key="3">
    <source>
        <dbReference type="EnsemblPlants" id="AET5Gv20371100.7"/>
    </source>
</evidence>
<dbReference type="Pfam" id="PF08311">
    <property type="entry name" value="Mad3_BUB1_I"/>
    <property type="match status" value="1"/>
</dbReference>
<evidence type="ECO:0000313" key="4">
    <source>
        <dbReference type="Proteomes" id="UP000015105"/>
    </source>
</evidence>
<dbReference type="GO" id="GO:0004672">
    <property type="term" value="F:protein kinase activity"/>
    <property type="evidence" value="ECO:0007669"/>
    <property type="project" value="TreeGrafter"/>
</dbReference>
<dbReference type="Gramene" id="AET5Gv20371100.7">
    <property type="protein sequence ID" value="AET5Gv20371100.7"/>
    <property type="gene ID" value="AET5Gv20371100"/>
</dbReference>
<evidence type="ECO:0000259" key="2">
    <source>
        <dbReference type="PROSITE" id="PS51489"/>
    </source>
</evidence>